<feature type="domain" description="Zn(2)-C6 fungal-type" evidence="3">
    <location>
        <begin position="23"/>
        <end position="54"/>
    </location>
</feature>
<dbReference type="EMBL" id="KN824284">
    <property type="protein sequence ID" value="KIM30678.1"/>
    <property type="molecule type" value="Genomic_DNA"/>
</dbReference>
<dbReference type="InterPro" id="IPR001138">
    <property type="entry name" value="Zn2Cys6_DnaBD"/>
</dbReference>
<evidence type="ECO:0000256" key="2">
    <source>
        <dbReference type="ARBA" id="ARBA00023242"/>
    </source>
</evidence>
<dbReference type="AlphaFoldDB" id="A0A0C2WX47"/>
<evidence type="ECO:0000256" key="1">
    <source>
        <dbReference type="ARBA" id="ARBA00004123"/>
    </source>
</evidence>
<dbReference type="InterPro" id="IPR036864">
    <property type="entry name" value="Zn2-C6_fun-type_DNA-bd_sf"/>
</dbReference>
<evidence type="ECO:0000313" key="5">
    <source>
        <dbReference type="Proteomes" id="UP000054097"/>
    </source>
</evidence>
<protein>
    <recommendedName>
        <fullName evidence="3">Zn(2)-C6 fungal-type domain-containing protein</fullName>
    </recommendedName>
</protein>
<dbReference type="PANTHER" id="PTHR37534:SF46">
    <property type="entry name" value="ZN(II)2CYS6 TRANSCRIPTION FACTOR (EUROFUNG)"/>
    <property type="match status" value="1"/>
</dbReference>
<dbReference type="Pfam" id="PF11951">
    <property type="entry name" value="Fungal_trans_2"/>
    <property type="match status" value="1"/>
</dbReference>
<accession>A0A0C2WX47</accession>
<dbReference type="GO" id="GO:0000981">
    <property type="term" value="F:DNA-binding transcription factor activity, RNA polymerase II-specific"/>
    <property type="evidence" value="ECO:0007669"/>
    <property type="project" value="InterPro"/>
</dbReference>
<reference evidence="5" key="2">
    <citation type="submission" date="2015-01" db="EMBL/GenBank/DDBJ databases">
        <title>Evolutionary Origins and Diversification of the Mycorrhizal Mutualists.</title>
        <authorList>
            <consortium name="DOE Joint Genome Institute"/>
            <consortium name="Mycorrhizal Genomics Consortium"/>
            <person name="Kohler A."/>
            <person name="Kuo A."/>
            <person name="Nagy L.G."/>
            <person name="Floudas D."/>
            <person name="Copeland A."/>
            <person name="Barry K.W."/>
            <person name="Cichocki N."/>
            <person name="Veneault-Fourrey C."/>
            <person name="LaButti K."/>
            <person name="Lindquist E.A."/>
            <person name="Lipzen A."/>
            <person name="Lundell T."/>
            <person name="Morin E."/>
            <person name="Murat C."/>
            <person name="Riley R."/>
            <person name="Ohm R."/>
            <person name="Sun H."/>
            <person name="Tunlid A."/>
            <person name="Henrissat B."/>
            <person name="Grigoriev I.V."/>
            <person name="Hibbett D.S."/>
            <person name="Martin F."/>
        </authorList>
    </citation>
    <scope>NUCLEOTIDE SEQUENCE [LARGE SCALE GENOMIC DNA]</scope>
    <source>
        <strain evidence="5">MAFF 305830</strain>
    </source>
</reference>
<dbReference type="PROSITE" id="PS00463">
    <property type="entry name" value="ZN2_CY6_FUNGAL_1"/>
    <property type="match status" value="1"/>
</dbReference>
<dbReference type="CDD" id="cd00067">
    <property type="entry name" value="GAL4"/>
    <property type="match status" value="1"/>
</dbReference>
<dbReference type="SUPFAM" id="SSF57701">
    <property type="entry name" value="Zn2/Cys6 DNA-binding domain"/>
    <property type="match status" value="1"/>
</dbReference>
<dbReference type="Proteomes" id="UP000054097">
    <property type="component" value="Unassembled WGS sequence"/>
</dbReference>
<dbReference type="GO" id="GO:0008270">
    <property type="term" value="F:zinc ion binding"/>
    <property type="evidence" value="ECO:0007669"/>
    <property type="project" value="InterPro"/>
</dbReference>
<comment type="subcellular location">
    <subcellularLocation>
        <location evidence="1">Nucleus</location>
    </subcellularLocation>
</comment>
<dbReference type="STRING" id="933852.A0A0C2WX47"/>
<proteinExistence type="predicted"/>
<sequence>MSNPDLDFPNYQSASGISRRKTGCWTCRIRRKRCDEIQDEEGRCQECRRLKIPCAGWGEKRPEHLKDEENLQTFKSAIKRQLMTRAPHSKGGLTPVSAPMQGVLSGPGCEMAEGTGDGIVDDGGINEHAMYQQTNQQYRMYSNTSSRNSPEMFDYPGLAAQLYTIAQAVHFPAEYMVHVLQIAELGQWKGIQDSQGTLSYRELARRGKDIERVLLGQVMPNSGSTLHNAYPMASNTGYSSSGHNITLMPTVGHVSYSQSSPSSFAQSQLSANLHVPQSSIIPQSHFAAAVAQSSQSQLICTQTCLFMLHCVISGPNPRVPELAGAARNITSRFASIPGNERSAMLIFPLCIAAILADETEIQYIQTLLNGLGGSHELMQAVNAIIVNVRQSRWTHEFNNANPLMT</sequence>
<evidence type="ECO:0000259" key="3">
    <source>
        <dbReference type="PROSITE" id="PS50048"/>
    </source>
</evidence>
<dbReference type="PROSITE" id="PS50048">
    <property type="entry name" value="ZN2_CY6_FUNGAL_2"/>
    <property type="match status" value="1"/>
</dbReference>
<organism evidence="4 5">
    <name type="scientific">Serendipita vermifera MAFF 305830</name>
    <dbReference type="NCBI Taxonomy" id="933852"/>
    <lineage>
        <taxon>Eukaryota</taxon>
        <taxon>Fungi</taxon>
        <taxon>Dikarya</taxon>
        <taxon>Basidiomycota</taxon>
        <taxon>Agaricomycotina</taxon>
        <taxon>Agaricomycetes</taxon>
        <taxon>Sebacinales</taxon>
        <taxon>Serendipitaceae</taxon>
        <taxon>Serendipita</taxon>
    </lineage>
</organism>
<dbReference type="Pfam" id="PF00172">
    <property type="entry name" value="Zn_clus"/>
    <property type="match status" value="1"/>
</dbReference>
<reference evidence="4 5" key="1">
    <citation type="submission" date="2014-04" db="EMBL/GenBank/DDBJ databases">
        <authorList>
            <consortium name="DOE Joint Genome Institute"/>
            <person name="Kuo A."/>
            <person name="Zuccaro A."/>
            <person name="Kohler A."/>
            <person name="Nagy L.G."/>
            <person name="Floudas D."/>
            <person name="Copeland A."/>
            <person name="Barry K.W."/>
            <person name="Cichocki N."/>
            <person name="Veneault-Fourrey C."/>
            <person name="LaButti K."/>
            <person name="Lindquist E.A."/>
            <person name="Lipzen A."/>
            <person name="Lundell T."/>
            <person name="Morin E."/>
            <person name="Murat C."/>
            <person name="Sun H."/>
            <person name="Tunlid A."/>
            <person name="Henrissat B."/>
            <person name="Grigoriev I.V."/>
            <person name="Hibbett D.S."/>
            <person name="Martin F."/>
            <person name="Nordberg H.P."/>
            <person name="Cantor M.N."/>
            <person name="Hua S.X."/>
        </authorList>
    </citation>
    <scope>NUCLEOTIDE SEQUENCE [LARGE SCALE GENOMIC DNA]</scope>
    <source>
        <strain evidence="4 5">MAFF 305830</strain>
    </source>
</reference>
<dbReference type="PANTHER" id="PTHR37534">
    <property type="entry name" value="TRANSCRIPTIONAL ACTIVATOR PROTEIN UGA3"/>
    <property type="match status" value="1"/>
</dbReference>
<keyword evidence="5" id="KW-1185">Reference proteome</keyword>
<dbReference type="GO" id="GO:0005634">
    <property type="term" value="C:nucleus"/>
    <property type="evidence" value="ECO:0007669"/>
    <property type="project" value="UniProtKB-SubCell"/>
</dbReference>
<gene>
    <name evidence="4" type="ORF">M408DRAFT_289466</name>
</gene>
<dbReference type="HOGENOM" id="CLU_680009_0_0_1"/>
<name>A0A0C2WX47_SERVB</name>
<dbReference type="OrthoDB" id="5419315at2759"/>
<keyword evidence="2" id="KW-0539">Nucleus</keyword>
<evidence type="ECO:0000313" key="4">
    <source>
        <dbReference type="EMBL" id="KIM30678.1"/>
    </source>
</evidence>
<dbReference type="SMART" id="SM00066">
    <property type="entry name" value="GAL4"/>
    <property type="match status" value="1"/>
</dbReference>
<dbReference type="InterPro" id="IPR021858">
    <property type="entry name" value="Fun_TF"/>
</dbReference>